<evidence type="ECO:0000313" key="3">
    <source>
        <dbReference type="Proteomes" id="UP001172702"/>
    </source>
</evidence>
<accession>A0ABT8H5S6</accession>
<dbReference type="RefSeq" id="WP_159981229.1">
    <property type="nucleotide sequence ID" value="NZ_JAUHTB010000041.1"/>
</dbReference>
<evidence type="ECO:0000313" key="2">
    <source>
        <dbReference type="EMBL" id="MDN4507808.1"/>
    </source>
</evidence>
<sequence>MQVLDIVDKLDLAAVLLLGAGHFVLRLLPLISDRVNARAIRLIEAKKKQDD</sequence>
<name>A0ABT8H5S6_9ACTN</name>
<comment type="caution">
    <text evidence="2">The sequence shown here is derived from an EMBL/GenBank/DDBJ whole genome shotgun (WGS) entry which is preliminary data.</text>
</comment>
<dbReference type="Proteomes" id="UP001172702">
    <property type="component" value="Unassembled WGS sequence"/>
</dbReference>
<keyword evidence="1" id="KW-1133">Transmembrane helix</keyword>
<keyword evidence="1" id="KW-0472">Membrane</keyword>
<feature type="transmembrane region" description="Helical" evidence="1">
    <location>
        <begin position="12"/>
        <end position="31"/>
    </location>
</feature>
<gene>
    <name evidence="2" type="ORF">QYF62_17400</name>
</gene>
<protein>
    <submittedName>
        <fullName evidence="2">Uncharacterized protein</fullName>
    </submittedName>
</protein>
<organism evidence="2 3">
    <name type="scientific">Dietzia maris</name>
    <dbReference type="NCBI Taxonomy" id="37915"/>
    <lineage>
        <taxon>Bacteria</taxon>
        <taxon>Bacillati</taxon>
        <taxon>Actinomycetota</taxon>
        <taxon>Actinomycetes</taxon>
        <taxon>Mycobacteriales</taxon>
        <taxon>Dietziaceae</taxon>
        <taxon>Dietzia</taxon>
    </lineage>
</organism>
<keyword evidence="1" id="KW-0812">Transmembrane</keyword>
<proteinExistence type="predicted"/>
<keyword evidence="3" id="KW-1185">Reference proteome</keyword>
<dbReference type="EMBL" id="JAUHTB010000041">
    <property type="protein sequence ID" value="MDN4507808.1"/>
    <property type="molecule type" value="Genomic_DNA"/>
</dbReference>
<evidence type="ECO:0000256" key="1">
    <source>
        <dbReference type="SAM" id="Phobius"/>
    </source>
</evidence>
<reference evidence="2 3" key="1">
    <citation type="submission" date="2023-07" db="EMBL/GenBank/DDBJ databases">
        <title>Strategy for survival of the halotoleranting strain Dietzia MX2 from the Yakshinskoe mineral salts deposit.</title>
        <authorList>
            <person name="Kharitonova M.A."/>
            <person name="Kupriyanova-Ashina F.G."/>
            <person name="Shakirov T.R."/>
            <person name="Vafina M.S."/>
            <person name="Ilinskaya O.N."/>
        </authorList>
    </citation>
    <scope>NUCLEOTIDE SEQUENCE [LARGE SCALE GENOMIC DNA]</scope>
    <source>
        <strain evidence="2 3">MX2</strain>
    </source>
</reference>